<feature type="region of interest" description="Disordered" evidence="1">
    <location>
        <begin position="221"/>
        <end position="362"/>
    </location>
</feature>
<feature type="compositionally biased region" description="Polar residues" evidence="1">
    <location>
        <begin position="94"/>
        <end position="133"/>
    </location>
</feature>
<feature type="region of interest" description="Disordered" evidence="1">
    <location>
        <begin position="765"/>
        <end position="835"/>
    </location>
</feature>
<feature type="compositionally biased region" description="Polar residues" evidence="1">
    <location>
        <begin position="1"/>
        <end position="54"/>
    </location>
</feature>
<proteinExistence type="predicted"/>
<keyword evidence="3" id="KW-1185">Reference proteome</keyword>
<evidence type="ECO:0000256" key="1">
    <source>
        <dbReference type="SAM" id="MobiDB-lite"/>
    </source>
</evidence>
<feature type="compositionally biased region" description="Low complexity" evidence="1">
    <location>
        <begin position="389"/>
        <end position="407"/>
    </location>
</feature>
<feature type="region of interest" description="Disordered" evidence="1">
    <location>
        <begin position="382"/>
        <end position="420"/>
    </location>
</feature>
<feature type="region of interest" description="Disordered" evidence="1">
    <location>
        <begin position="987"/>
        <end position="1056"/>
    </location>
</feature>
<dbReference type="RefSeq" id="XP_016756972.1">
    <property type="nucleotide sequence ID" value="XM_016908235.1"/>
</dbReference>
<sequence length="1734" mass="189568">MPFADTVSSLSGRNSRASNVSGQSRSQHRSPPTSSNDTWSNAGVLSMLKTSTDTGDIGALSFNNSRLPGMPHARQRGRQGHGSKVSASGHPHITSLSSNHSYAPSQTSRVSSQWDTASTTQRRGSLTSMQSMPPSLPPVHGGKSSIPARQPSQDVDPRDNRSYSMGSAVPGGQLPRLRSAASLKSQGHEPRHINHMPPGPVPPMPENRGPFVYPTRLKRPGFRSASPALSDSYPAPHMGGPQMGRRVPGPHPPPMAAYNGYNGVYMGDYNNPQQNIRPPPRLADNPADPSYGPSQYAYQQGPVRQAPLPGMPHPMQQPYPPQYPPQSRAQYGPQYPPGYTYPPYGQVPQQSRTRGHPPPSNIGPMAHHMFHNAARMARNLPQRTDTPMTDGGPPSSDPASASSAPDSSGPPTPRDATTTVRVGVDPAFIEPDLLDLPDSSEPMMPGHKYFEYAEGRDEQAEVPHASIPPSGFVQRVKAMLESKAALEAAQQHENEKAMQLAHPQHVYLHELDVDQDQEGEVSDLADLHEMAANETPRFTIIEEFEAPAELPASPVKVAELDAMETTRITRDMIRAELSCISSADNTLQQVQPDDSTANVIKQLVERGDAPSAPIQPESSKQEITRHSRRSSRQSATSIKRRHDSVPEAITEVSMEASLPTGADYAMRFQVPIDTTDSSDETQSKDPFALDADTVTLQHQAAAAKESSGVEVIEEGKKTPGVDAAHQSVFLDLTPVSPLRQGEVVKRSSAVSPIQDEARGIDETLRVAGDDTRGEESSTSIQEAATSNTLSADYESMPPPTPRTPRTYSKSVQLHRPSTAVPETSSTNSNRFSLPGDLSTVGDTTLNSASDMITDVAVRFSLPGTTITVGKPQIIEVSPGSTPDKLNDESPKFQPHFTKQSGLRSSRRNSVTFADEIAPLNIKKSDSAKAEASSIQHKSIIRKLAPRDDHSQLTKASRDTTTDMRSNNSNNSYSTHARLGSAHLHQLPGLKEESIEDMGSPEKKRSSKKSDFPLPARIAAVKAMQERRMQDSADKAKARRNAQKHNRPLGDSKDLPSLNFSRTDLFEKLNDALEVRPTKSMDIIRRRDFTGIHCPSPRRPMSTEPLRDRYASFFNKPEDFSFCDEVGTSDEEDDEAELESASKHDNDKALVPSVQIQENTQTELEDPAASHRPLSPEDFLHVAQQASRLSIPSVAGLSERISELIPGLRNLSSLRLDFLPSETDMHPGYAGTTEVGRPDTILTNRTSAGFRTLAERAEEIVINGTHDSIAPSALHALLNKELPALPKTASVDGIAGVNTTNGKGAYLSGSMSVPVDLGKDPIRPESAFLRTKAPTTEAEVQKLLPKGMNPISRMSNRRSMIVSQPNSRPWNVDKNYPWSGNKIAIDLSVPSPAHTNTSLASEVLRERKTRSLDLPRSLVGGNDINVGITTTSPAESRFSVTTEQLTGISPSHLRHKSKRSIIGSISKKFGLTSNHTEATSRSLPGSPVPRQASVLSHRPGDRYPTSSLTPPAIAALDEVRSFFSDNSMERNRTASFRKRLTQFKGKGRTSRADHLPRTAHSLDIQGNTEYSAGSVNEARSESATMHMQYDAAGMGKAEFHFKRFGEKLRHFFAKGSVLFRSMSTRGRPRREEPRDEWLADSLYSVHESRLPVLWESLMNASIVLRLTAGRLLLDPLAVVSAPTSWRALLRRPWTAGQSLWRAPKRMMLIDDGHSRWDYASNSIMAVHPGHRRQVL</sequence>
<feature type="compositionally biased region" description="Pro residues" evidence="1">
    <location>
        <begin position="309"/>
        <end position="324"/>
    </location>
</feature>
<dbReference type="EMBL" id="KB456270">
    <property type="protein sequence ID" value="EMF08851.1"/>
    <property type="molecule type" value="Genomic_DNA"/>
</dbReference>
<feature type="compositionally biased region" description="Polar residues" evidence="1">
    <location>
        <begin position="1471"/>
        <end position="1482"/>
    </location>
</feature>
<dbReference type="Proteomes" id="UP000016931">
    <property type="component" value="Unassembled WGS sequence"/>
</dbReference>
<name>M3CYW2_SPHMS</name>
<feature type="compositionally biased region" description="Basic and acidic residues" evidence="1">
    <location>
        <begin position="944"/>
        <end position="961"/>
    </location>
</feature>
<feature type="compositionally biased region" description="Basic and acidic residues" evidence="1">
    <location>
        <begin position="1023"/>
        <end position="1035"/>
    </location>
</feature>
<feature type="compositionally biased region" description="Basic and acidic residues" evidence="1">
    <location>
        <begin position="999"/>
        <end position="1010"/>
    </location>
</feature>
<reference evidence="2 3" key="1">
    <citation type="journal article" date="2012" name="PLoS Pathog.">
        <title>Diverse lifestyles and strategies of plant pathogenesis encoded in the genomes of eighteen Dothideomycetes fungi.</title>
        <authorList>
            <person name="Ohm R.A."/>
            <person name="Feau N."/>
            <person name="Henrissat B."/>
            <person name="Schoch C.L."/>
            <person name="Horwitz B.A."/>
            <person name="Barry K.W."/>
            <person name="Condon B.J."/>
            <person name="Copeland A.C."/>
            <person name="Dhillon B."/>
            <person name="Glaser F."/>
            <person name="Hesse C.N."/>
            <person name="Kosti I."/>
            <person name="LaButti K."/>
            <person name="Lindquist E.A."/>
            <person name="Lucas S."/>
            <person name="Salamov A.A."/>
            <person name="Bradshaw R.E."/>
            <person name="Ciuffetti L."/>
            <person name="Hamelin R.C."/>
            <person name="Kema G.H.J."/>
            <person name="Lawrence C."/>
            <person name="Scott J.A."/>
            <person name="Spatafora J.W."/>
            <person name="Turgeon B.G."/>
            <person name="de Wit P.J.G.M."/>
            <person name="Zhong S."/>
            <person name="Goodwin S.B."/>
            <person name="Grigoriev I.V."/>
        </authorList>
    </citation>
    <scope>NUCLEOTIDE SEQUENCE [LARGE SCALE GENOMIC DNA]</scope>
    <source>
        <strain evidence="2 3">SO2202</strain>
    </source>
</reference>
<evidence type="ECO:0000313" key="3">
    <source>
        <dbReference type="Proteomes" id="UP000016931"/>
    </source>
</evidence>
<dbReference type="eggNOG" id="ENOG502QUGT">
    <property type="taxonomic scope" value="Eukaryota"/>
</dbReference>
<feature type="compositionally biased region" description="Polar residues" evidence="1">
    <location>
        <begin position="776"/>
        <end position="790"/>
    </location>
</feature>
<protein>
    <submittedName>
        <fullName evidence="2">Uncharacterized protein</fullName>
    </submittedName>
</protein>
<feature type="compositionally biased region" description="Basic residues" evidence="1">
    <location>
        <begin position="1036"/>
        <end position="1046"/>
    </location>
</feature>
<feature type="region of interest" description="Disordered" evidence="1">
    <location>
        <begin position="939"/>
        <end position="974"/>
    </location>
</feature>
<accession>M3CYW2</accession>
<dbReference type="OrthoDB" id="3922633at2759"/>
<dbReference type="GeneID" id="27905372"/>
<feature type="compositionally biased region" description="Low complexity" evidence="1">
    <location>
        <begin position="341"/>
        <end position="350"/>
    </location>
</feature>
<dbReference type="HOGENOM" id="CLU_001330_0_0_1"/>
<feature type="compositionally biased region" description="Acidic residues" evidence="1">
    <location>
        <begin position="1126"/>
        <end position="1137"/>
    </location>
</feature>
<evidence type="ECO:0000313" key="2">
    <source>
        <dbReference type="EMBL" id="EMF08851.1"/>
    </source>
</evidence>
<feature type="compositionally biased region" description="Polar residues" evidence="1">
    <location>
        <begin position="896"/>
        <end position="907"/>
    </location>
</feature>
<feature type="compositionally biased region" description="Polar residues" evidence="1">
    <location>
        <begin position="820"/>
        <end position="831"/>
    </location>
</feature>
<dbReference type="OMA" id="EQSFKSC"/>
<feature type="region of interest" description="Disordered" evidence="1">
    <location>
        <begin position="1"/>
        <end position="206"/>
    </location>
</feature>
<feature type="region of interest" description="Disordered" evidence="1">
    <location>
        <begin position="1124"/>
        <end position="1147"/>
    </location>
</feature>
<feature type="compositionally biased region" description="Polar residues" evidence="1">
    <location>
        <begin position="962"/>
        <end position="974"/>
    </location>
</feature>
<feature type="region of interest" description="Disordered" evidence="1">
    <location>
        <begin position="1471"/>
        <end position="1508"/>
    </location>
</feature>
<dbReference type="STRING" id="692275.M3CYW2"/>
<feature type="compositionally biased region" description="Basic and acidic residues" evidence="1">
    <location>
        <begin position="765"/>
        <end position="775"/>
    </location>
</feature>
<feature type="region of interest" description="Disordered" evidence="1">
    <location>
        <begin position="606"/>
        <end position="650"/>
    </location>
</feature>
<feature type="region of interest" description="Disordered" evidence="1">
    <location>
        <begin position="880"/>
        <end position="907"/>
    </location>
</feature>
<gene>
    <name evidence="2" type="ORF">SEPMUDRAFT_166491</name>
</gene>
<organism evidence="2 3">
    <name type="scientific">Sphaerulina musiva (strain SO2202)</name>
    <name type="common">Poplar stem canker fungus</name>
    <name type="synonym">Septoria musiva</name>
    <dbReference type="NCBI Taxonomy" id="692275"/>
    <lineage>
        <taxon>Eukaryota</taxon>
        <taxon>Fungi</taxon>
        <taxon>Dikarya</taxon>
        <taxon>Ascomycota</taxon>
        <taxon>Pezizomycotina</taxon>
        <taxon>Dothideomycetes</taxon>
        <taxon>Dothideomycetidae</taxon>
        <taxon>Mycosphaerellales</taxon>
        <taxon>Mycosphaerellaceae</taxon>
        <taxon>Sphaerulina</taxon>
    </lineage>
</organism>